<evidence type="ECO:0000313" key="1">
    <source>
        <dbReference type="EMBL" id="MCY9574658.1"/>
    </source>
</evidence>
<name>A0ABT4F1V1_9BACI</name>
<dbReference type="Proteomes" id="UP001527057">
    <property type="component" value="Unassembled WGS sequence"/>
</dbReference>
<keyword evidence="2" id="KW-1185">Reference proteome</keyword>
<comment type="caution">
    <text evidence="1">The sequence shown here is derived from an EMBL/GenBank/DDBJ whole genome shotgun (WGS) entry which is preliminary data.</text>
</comment>
<proteinExistence type="predicted"/>
<sequence>MGIIIWIILCMTVLLSARFALKPLGKEFQIKPFQSIDDFFVDKDLKE</sequence>
<dbReference type="RefSeq" id="WP_167358851.1">
    <property type="nucleotide sequence ID" value="NZ_AMSH01000068.1"/>
</dbReference>
<accession>A0ABT4F1V1</accession>
<dbReference type="EMBL" id="JAMDMH010000006">
    <property type="protein sequence ID" value="MCY9574658.1"/>
    <property type="molecule type" value="Genomic_DNA"/>
</dbReference>
<gene>
    <name evidence="1" type="ORF">M5W27_02255</name>
</gene>
<evidence type="ECO:0000313" key="2">
    <source>
        <dbReference type="Proteomes" id="UP001527057"/>
    </source>
</evidence>
<reference evidence="1 2" key="1">
    <citation type="submission" date="2022-05" db="EMBL/GenBank/DDBJ databases">
        <title>Genome Sequencing of Bee-Associated Microbes.</title>
        <authorList>
            <person name="Dunlap C."/>
        </authorList>
    </citation>
    <scope>NUCLEOTIDE SEQUENCE [LARGE SCALE GENOMIC DNA]</scope>
    <source>
        <strain evidence="1 2">CBP-1093</strain>
    </source>
</reference>
<organism evidence="1 2">
    <name type="scientific">Bacillus xiamenensis</name>
    <dbReference type="NCBI Taxonomy" id="1178537"/>
    <lineage>
        <taxon>Bacteria</taxon>
        <taxon>Bacillati</taxon>
        <taxon>Bacillota</taxon>
        <taxon>Bacilli</taxon>
        <taxon>Bacillales</taxon>
        <taxon>Bacillaceae</taxon>
        <taxon>Bacillus</taxon>
    </lineage>
</organism>
<protein>
    <submittedName>
        <fullName evidence="1">Uncharacterized protein</fullName>
    </submittedName>
</protein>